<gene>
    <name evidence="2" type="ORF">C0029_01875</name>
</gene>
<accession>A0AAP8MGK6</accession>
<dbReference type="Pfam" id="PF01370">
    <property type="entry name" value="Epimerase"/>
    <property type="match status" value="1"/>
</dbReference>
<dbReference type="KEGG" id="hja:BST95_16325"/>
<dbReference type="SUPFAM" id="SSF51735">
    <property type="entry name" value="NAD(P)-binding Rossmann-fold domains"/>
    <property type="match status" value="1"/>
</dbReference>
<dbReference type="PANTHER" id="PTHR48079">
    <property type="entry name" value="PROTEIN YEEZ"/>
    <property type="match status" value="1"/>
</dbReference>
<organism evidence="2 3">
    <name type="scientific">Halioglobus japonicus</name>
    <dbReference type="NCBI Taxonomy" id="930805"/>
    <lineage>
        <taxon>Bacteria</taxon>
        <taxon>Pseudomonadati</taxon>
        <taxon>Pseudomonadota</taxon>
        <taxon>Gammaproteobacteria</taxon>
        <taxon>Cellvibrionales</taxon>
        <taxon>Halieaceae</taxon>
        <taxon>Halioglobus</taxon>
    </lineage>
</organism>
<dbReference type="GO" id="GO:0005737">
    <property type="term" value="C:cytoplasm"/>
    <property type="evidence" value="ECO:0007669"/>
    <property type="project" value="TreeGrafter"/>
</dbReference>
<keyword evidence="3" id="KW-1185">Reference proteome</keyword>
<protein>
    <submittedName>
        <fullName evidence="2">Epimerase</fullName>
    </submittedName>
</protein>
<name>A0AAP8MGK6_9GAMM</name>
<evidence type="ECO:0000313" key="2">
    <source>
        <dbReference type="EMBL" id="PLW87365.1"/>
    </source>
</evidence>
<dbReference type="Gene3D" id="3.40.50.720">
    <property type="entry name" value="NAD(P)-binding Rossmann-like Domain"/>
    <property type="match status" value="1"/>
</dbReference>
<dbReference type="AlphaFoldDB" id="A0AAP8MGK6"/>
<reference evidence="2 3" key="1">
    <citation type="submission" date="2018-01" db="EMBL/GenBank/DDBJ databases">
        <title>The draft genome sequence of Halioglobus japonicus S1-36.</title>
        <authorList>
            <person name="Du Z.-J."/>
            <person name="Shi M.-J."/>
        </authorList>
    </citation>
    <scope>NUCLEOTIDE SEQUENCE [LARGE SCALE GENOMIC DNA]</scope>
    <source>
        <strain evidence="2 3">S1-36</strain>
    </source>
</reference>
<dbReference type="PANTHER" id="PTHR48079:SF6">
    <property type="entry name" value="NAD(P)-BINDING DOMAIN-CONTAINING PROTEIN-RELATED"/>
    <property type="match status" value="1"/>
</dbReference>
<dbReference type="InterPro" id="IPR036291">
    <property type="entry name" value="NAD(P)-bd_dom_sf"/>
</dbReference>
<comment type="caution">
    <text evidence="2">The sequence shown here is derived from an EMBL/GenBank/DDBJ whole genome shotgun (WGS) entry which is preliminary data.</text>
</comment>
<feature type="domain" description="NAD-dependent epimerase/dehydratase" evidence="1">
    <location>
        <begin position="3"/>
        <end position="164"/>
    </location>
</feature>
<sequence length="298" mass="32272">MNILIVGGTGLTGATTARHLSTKGHQITLMSRSAPSNPALAEFAHICADYIDSKIDVESLRGFDALIFAAGADIRMLPEGEDPAAFFHRANTEAIPRFFNCAKHAGIKRAAYLGTYYPQVTPEKIESDSYVQSRYRADKAIREMSDDDFSVCSVNPPFIIGTFPGVVDAHLAAMTQYAAGLIEGLTPISPDGGVFHITAQSLAEALEGALLRGVAGKAYLVGDEYWSWQEYIEAFCREAGNAQTLAVSRDEHPLLPDMIMYAGRNAEVRYTPENAPLDYSTGSIAAAIEAVVETYLPR</sequence>
<dbReference type="RefSeq" id="WP_084200561.1">
    <property type="nucleotide sequence ID" value="NZ_BMYL01000001.1"/>
</dbReference>
<dbReference type="InterPro" id="IPR001509">
    <property type="entry name" value="Epimerase_deHydtase"/>
</dbReference>
<evidence type="ECO:0000313" key="3">
    <source>
        <dbReference type="Proteomes" id="UP000235162"/>
    </source>
</evidence>
<dbReference type="InterPro" id="IPR051783">
    <property type="entry name" value="NAD(P)-dependent_oxidoreduct"/>
</dbReference>
<dbReference type="GO" id="GO:0004029">
    <property type="term" value="F:aldehyde dehydrogenase (NAD+) activity"/>
    <property type="evidence" value="ECO:0007669"/>
    <property type="project" value="TreeGrafter"/>
</dbReference>
<dbReference type="Proteomes" id="UP000235162">
    <property type="component" value="Unassembled WGS sequence"/>
</dbReference>
<proteinExistence type="predicted"/>
<dbReference type="EMBL" id="PKUR01000001">
    <property type="protein sequence ID" value="PLW87365.1"/>
    <property type="molecule type" value="Genomic_DNA"/>
</dbReference>
<evidence type="ECO:0000259" key="1">
    <source>
        <dbReference type="Pfam" id="PF01370"/>
    </source>
</evidence>